<organism evidence="2 3">
    <name type="scientific">Thalassolituus pacificus</name>
    <dbReference type="NCBI Taxonomy" id="2975440"/>
    <lineage>
        <taxon>Bacteria</taxon>
        <taxon>Pseudomonadati</taxon>
        <taxon>Pseudomonadota</taxon>
        <taxon>Gammaproteobacteria</taxon>
        <taxon>Oceanospirillales</taxon>
        <taxon>Oceanospirillaceae</taxon>
        <taxon>Thalassolituus</taxon>
    </lineage>
</organism>
<dbReference type="InterPro" id="IPR006127">
    <property type="entry name" value="ZnuA-like"/>
</dbReference>
<dbReference type="GO" id="GO:0030001">
    <property type="term" value="P:metal ion transport"/>
    <property type="evidence" value="ECO:0007669"/>
    <property type="project" value="InterPro"/>
</dbReference>
<evidence type="ECO:0000256" key="1">
    <source>
        <dbReference type="SAM" id="SignalP"/>
    </source>
</evidence>
<comment type="caution">
    <text evidence="2">The sequence shown here is derived from an EMBL/GenBank/DDBJ whole genome shotgun (WGS) entry which is preliminary data.</text>
</comment>
<dbReference type="PANTHER" id="PTHR42953:SF2">
    <property type="entry name" value="ADHESION PROTEIN"/>
    <property type="match status" value="1"/>
</dbReference>
<dbReference type="RefSeq" id="WP_260974736.1">
    <property type="nucleotide sequence ID" value="NZ_JAOANI010000009.1"/>
</dbReference>
<dbReference type="Pfam" id="PF01297">
    <property type="entry name" value="ZnuA"/>
    <property type="match status" value="1"/>
</dbReference>
<reference evidence="2" key="2">
    <citation type="submission" date="2022-08" db="EMBL/GenBank/DDBJ databases">
        <authorList>
            <person name="Dong C."/>
        </authorList>
    </citation>
    <scope>NUCLEOTIDE SEQUENCE</scope>
    <source>
        <strain evidence="2">59MF3M-4</strain>
    </source>
</reference>
<dbReference type="AlphaFoldDB" id="A0A9X2WCW0"/>
<proteinExistence type="predicted"/>
<evidence type="ECO:0000313" key="3">
    <source>
        <dbReference type="Proteomes" id="UP001147830"/>
    </source>
</evidence>
<dbReference type="Gene3D" id="3.40.50.1980">
    <property type="entry name" value="Nitrogenase molybdenum iron protein domain"/>
    <property type="match status" value="2"/>
</dbReference>
<dbReference type="SUPFAM" id="SSF53807">
    <property type="entry name" value="Helical backbone' metal receptor"/>
    <property type="match status" value="1"/>
</dbReference>
<gene>
    <name evidence="2" type="ORF">NYR02_02060</name>
</gene>
<reference evidence="2" key="1">
    <citation type="journal article" date="2022" name="Front. Microbiol.">
        <title>Genome-based taxonomic rearrangement of Oceanobacter-related bacteria including the description of Thalassolituus hydrocarbonoclasticus sp. nov. and Thalassolituus pacificus sp. nov. and emended description of the genus Thalassolituus.</title>
        <authorList>
            <person name="Dong C."/>
            <person name="Wei L."/>
            <person name="Wang J."/>
            <person name="Lai Q."/>
            <person name="Huang Z."/>
            <person name="Shao Z."/>
        </authorList>
    </citation>
    <scope>NUCLEOTIDE SEQUENCE</scope>
    <source>
        <strain evidence="2">59MF3M-4</strain>
    </source>
</reference>
<dbReference type="GO" id="GO:0046872">
    <property type="term" value="F:metal ion binding"/>
    <property type="evidence" value="ECO:0007669"/>
    <property type="project" value="InterPro"/>
</dbReference>
<dbReference type="EMBL" id="JAOANI010000009">
    <property type="protein sequence ID" value="MCT7357805.1"/>
    <property type="molecule type" value="Genomic_DNA"/>
</dbReference>
<sequence>MNKILHKARTVLLPLLLIGGCATAQAAALNIFACEPEWGALAQELGGDDVEVFTATTALQDPHHIQARPSLIAKMRKADLLICTGSELETGWLPLLLRQSGNSKVQPGKPGYFEATRFVETLDKPQIIDRSQGDVHPGGNPHIQTSPHNISKVAAALLPLLQQLDADNSTAYQQRADDFSRRWQVAIQRWETKAAPLRGVAIVVHHRSWSYLQQWLGLKEVATLEPKPGVPASAGHLAEVLQQLDAQPARMIIRAAYQDGRADEWLADKTGLPAIALPFTVGGSEQAQDLFSLYDDTVSRLLNGLAP</sequence>
<name>A0A9X2WCW0_9GAMM</name>
<feature type="chain" id="PRO_5040950405" evidence="1">
    <location>
        <begin position="27"/>
        <end position="307"/>
    </location>
</feature>
<evidence type="ECO:0000313" key="2">
    <source>
        <dbReference type="EMBL" id="MCT7357805.1"/>
    </source>
</evidence>
<feature type="signal peptide" evidence="1">
    <location>
        <begin position="1"/>
        <end position="26"/>
    </location>
</feature>
<keyword evidence="3" id="KW-1185">Reference proteome</keyword>
<dbReference type="InterPro" id="IPR050492">
    <property type="entry name" value="Bact_metal-bind_prot9"/>
</dbReference>
<protein>
    <submittedName>
        <fullName evidence="2">Zinc ABC transporter substrate-binding protein</fullName>
    </submittedName>
</protein>
<keyword evidence="1" id="KW-0732">Signal</keyword>
<dbReference type="PROSITE" id="PS51257">
    <property type="entry name" value="PROKAR_LIPOPROTEIN"/>
    <property type="match status" value="1"/>
</dbReference>
<dbReference type="Proteomes" id="UP001147830">
    <property type="component" value="Unassembled WGS sequence"/>
</dbReference>
<dbReference type="PANTHER" id="PTHR42953">
    <property type="entry name" value="HIGH-AFFINITY ZINC UPTAKE SYSTEM PROTEIN ZNUA-RELATED"/>
    <property type="match status" value="1"/>
</dbReference>
<accession>A0A9X2WCW0</accession>